<accession>A0A6C0DXA4</accession>
<dbReference type="InterPro" id="IPR011604">
    <property type="entry name" value="PDDEXK-like_dom_sf"/>
</dbReference>
<dbReference type="InterPro" id="IPR017482">
    <property type="entry name" value="Lambda-type_endonuclease"/>
</dbReference>
<name>A0A6C0DXA4_9ZZZZ</name>
<dbReference type="PANTHER" id="PTHR46609:SF6">
    <property type="entry name" value="EXONUCLEASE, PHAGE-TYPE_RECB, C-TERMINAL DOMAIN-CONTAINING PROTEIN-RELATED"/>
    <property type="match status" value="1"/>
</dbReference>
<reference evidence="2" key="1">
    <citation type="journal article" date="2020" name="Nature">
        <title>Giant virus diversity and host interactions through global metagenomics.</title>
        <authorList>
            <person name="Schulz F."/>
            <person name="Roux S."/>
            <person name="Paez-Espino D."/>
            <person name="Jungbluth S."/>
            <person name="Walsh D.A."/>
            <person name="Denef V.J."/>
            <person name="McMahon K.D."/>
            <person name="Konstantinidis K.T."/>
            <person name="Eloe-Fadrosh E.A."/>
            <person name="Kyrpides N.C."/>
            <person name="Woyke T."/>
        </authorList>
    </citation>
    <scope>NUCLEOTIDE SEQUENCE</scope>
    <source>
        <strain evidence="2">GVMAG-M-3300023174-5</strain>
    </source>
</reference>
<dbReference type="InterPro" id="IPR019080">
    <property type="entry name" value="YqaJ_viral_recombinase"/>
</dbReference>
<dbReference type="Pfam" id="PF09588">
    <property type="entry name" value="YqaJ"/>
    <property type="match status" value="1"/>
</dbReference>
<dbReference type="NCBIfam" id="TIGR03033">
    <property type="entry name" value="phage_rel_nuc"/>
    <property type="match status" value="1"/>
</dbReference>
<dbReference type="EMBL" id="MN739669">
    <property type="protein sequence ID" value="QHT19805.1"/>
    <property type="molecule type" value="Genomic_DNA"/>
</dbReference>
<dbReference type="CDD" id="cd22343">
    <property type="entry name" value="PDDEXK_lambda_exonuclease-like"/>
    <property type="match status" value="1"/>
</dbReference>
<evidence type="ECO:0000313" key="2">
    <source>
        <dbReference type="EMBL" id="QHT19805.1"/>
    </source>
</evidence>
<feature type="domain" description="YqaJ viral recombinase" evidence="1">
    <location>
        <begin position="148"/>
        <end position="283"/>
    </location>
</feature>
<dbReference type="PANTHER" id="PTHR46609">
    <property type="entry name" value="EXONUCLEASE, PHAGE-TYPE/RECB, C-TERMINAL DOMAIN-CONTAINING PROTEIN"/>
    <property type="match status" value="1"/>
</dbReference>
<organism evidence="2">
    <name type="scientific">viral metagenome</name>
    <dbReference type="NCBI Taxonomy" id="1070528"/>
    <lineage>
        <taxon>unclassified sequences</taxon>
        <taxon>metagenomes</taxon>
        <taxon>organismal metagenomes</taxon>
    </lineage>
</organism>
<dbReference type="Gene3D" id="3.90.320.10">
    <property type="match status" value="1"/>
</dbReference>
<sequence>MYFDELEDLENILNKIKPDEEKLEIMQEDTSQLFETIIQVMEDYINDNPCAIIEEDFHESFIEDITELMEIQMGYDELDENDDIDYLYEMKEKLADLVEEAAEYFYEHFMPERSFEETFVIKESNKDVISKKLEYLKQKPQPAQRTGEWYEFRHNLITASNAYKAFEGENTRNQLIYEKCQPLNVYEKSSFVNINTPFHHGQKYEPLSVMVYENKYGVKVGDFGCIQHDKYPFLGASPDGINIDENSPTYGRMLEIKNIVNRVIDGIPKKEYWVQMQMQMETCDLDECDFLETKFVEYADSDDSTAYNKFISDGTFNSSSRSQLKGVMLYFAKEDGTPNYVYCPLNIVDMESFSKWEEDMIEMYQSPEYNMTWIKNIYWKMEQYSCVLVLRNKEWFANSIGKLQQVWDIIEKERITGFAHRAPNKRVKKESEKLEPIKGNGCMLNFNKDDGKFVLMNQETHPQEKQQQIEIIKVRTESIDETKSNL</sequence>
<dbReference type="InterPro" id="IPR051703">
    <property type="entry name" value="NF-kappa-B_Signaling_Reg"/>
</dbReference>
<dbReference type="SUPFAM" id="SSF52980">
    <property type="entry name" value="Restriction endonuclease-like"/>
    <property type="match status" value="1"/>
</dbReference>
<evidence type="ECO:0000259" key="1">
    <source>
        <dbReference type="Pfam" id="PF09588"/>
    </source>
</evidence>
<dbReference type="AlphaFoldDB" id="A0A6C0DXA4"/>
<protein>
    <recommendedName>
        <fullName evidence="1">YqaJ viral recombinase domain-containing protein</fullName>
    </recommendedName>
</protein>
<dbReference type="InterPro" id="IPR011335">
    <property type="entry name" value="Restrct_endonuc-II-like"/>
</dbReference>
<proteinExistence type="predicted"/>